<dbReference type="GO" id="GO:0042597">
    <property type="term" value="C:periplasmic space"/>
    <property type="evidence" value="ECO:0007669"/>
    <property type="project" value="UniProtKB-SubCell"/>
</dbReference>
<name>A0A859QT74_9HYPH</name>
<feature type="binding site" description="axial binding residue" evidence="9">
    <location>
        <position position="272"/>
    </location>
    <ligand>
        <name>heme c</name>
        <dbReference type="ChEBI" id="CHEBI:61717"/>
        <label>2</label>
    </ligand>
    <ligandPart>
        <name>Fe</name>
        <dbReference type="ChEBI" id="CHEBI:18248"/>
    </ligandPart>
</feature>
<organism evidence="10 11">
    <name type="scientific">Sinorhizobium mexicanum</name>
    <dbReference type="NCBI Taxonomy" id="375549"/>
    <lineage>
        <taxon>Bacteria</taxon>
        <taxon>Pseudomonadati</taxon>
        <taxon>Pseudomonadota</taxon>
        <taxon>Alphaproteobacteria</taxon>
        <taxon>Hyphomicrobiales</taxon>
        <taxon>Rhizobiaceae</taxon>
        <taxon>Sinorhizobium/Ensifer group</taxon>
        <taxon>Sinorhizobium</taxon>
    </lineage>
</organism>
<evidence type="ECO:0000313" key="11">
    <source>
        <dbReference type="Proteomes" id="UP000510721"/>
    </source>
</evidence>
<comment type="subcellular location">
    <subcellularLocation>
        <location evidence="1">Periplasm</location>
    </subcellularLocation>
</comment>
<feature type="binding site" description="axial binding residue" evidence="9">
    <location>
        <position position="106"/>
    </location>
    <ligand>
        <name>heme c</name>
        <dbReference type="ChEBI" id="CHEBI:61717"/>
        <label>1</label>
    </ligand>
    <ligandPart>
        <name>Fe</name>
        <dbReference type="ChEBI" id="CHEBI:18248"/>
    </ligandPart>
</feature>
<dbReference type="PANTHER" id="PTHR30600">
    <property type="entry name" value="CYTOCHROME C PEROXIDASE-RELATED"/>
    <property type="match status" value="1"/>
</dbReference>
<dbReference type="PIRSF" id="PIRSF000294">
    <property type="entry name" value="Cytochrome-c_peroxidase"/>
    <property type="match status" value="1"/>
</dbReference>
<dbReference type="Proteomes" id="UP000510721">
    <property type="component" value="Chromosome"/>
</dbReference>
<comment type="cofactor">
    <cofactor evidence="8">
        <name>heme</name>
        <dbReference type="ChEBI" id="CHEBI:30413"/>
    </cofactor>
    <text evidence="8">Binds 2 heme groups.</text>
</comment>
<evidence type="ECO:0000256" key="7">
    <source>
        <dbReference type="ARBA" id="ARBA00023004"/>
    </source>
</evidence>
<dbReference type="EMBL" id="CP041238">
    <property type="protein sequence ID" value="QLL60468.1"/>
    <property type="molecule type" value="Genomic_DNA"/>
</dbReference>
<evidence type="ECO:0000256" key="1">
    <source>
        <dbReference type="ARBA" id="ARBA00004418"/>
    </source>
</evidence>
<keyword evidence="3 9" id="KW-0479">Metal-binding</keyword>
<dbReference type="SUPFAM" id="SSF46626">
    <property type="entry name" value="Cytochrome c"/>
    <property type="match status" value="2"/>
</dbReference>
<reference evidence="10 11" key="1">
    <citation type="submission" date="2019-06" db="EMBL/GenBank/DDBJ databases">
        <title>Complete genome sequence of Ensifer mexicanus ITTG R7 isolated from nodules of Acacia angustissima (Mill.) Kuntze.</title>
        <authorList>
            <person name="Rincon-Rosales R."/>
            <person name="Rogel M.A."/>
            <person name="Guerrero G."/>
            <person name="Rincon-Molina C.I."/>
            <person name="Lopez-Lopez A."/>
            <person name="Martinez-Romero E."/>
        </authorList>
    </citation>
    <scope>NUCLEOTIDE SEQUENCE [LARGE SCALE GENOMIC DNA]</scope>
    <source>
        <strain evidence="10 11">ITTG R7</strain>
    </source>
</reference>
<dbReference type="GO" id="GO:0004130">
    <property type="term" value="F:cytochrome-c peroxidase activity"/>
    <property type="evidence" value="ECO:0007669"/>
    <property type="project" value="TreeGrafter"/>
</dbReference>
<feature type="binding site" description="covalent" evidence="8">
    <location>
        <position position="271"/>
    </location>
    <ligand>
        <name>heme c</name>
        <dbReference type="ChEBI" id="CHEBI:61717"/>
        <label>2</label>
    </ligand>
</feature>
<proteinExistence type="predicted"/>
<gene>
    <name evidence="10" type="ORF">FKV68_02925</name>
</gene>
<dbReference type="InterPro" id="IPR004852">
    <property type="entry name" value="Di-haem_cyt_c_peroxidsae"/>
</dbReference>
<dbReference type="InterPro" id="IPR051395">
    <property type="entry name" value="Cytochrome_c_Peroxidase/MauG"/>
</dbReference>
<dbReference type="GO" id="GO:0020037">
    <property type="term" value="F:heme binding"/>
    <property type="evidence" value="ECO:0007669"/>
    <property type="project" value="InterPro"/>
</dbReference>
<dbReference type="InterPro" id="IPR036909">
    <property type="entry name" value="Cyt_c-like_dom_sf"/>
</dbReference>
<feature type="binding site" description="covalent" evidence="8">
    <location>
        <position position="91"/>
    </location>
    <ligand>
        <name>heme c</name>
        <dbReference type="ChEBI" id="CHEBI:61717"/>
        <label>1</label>
    </ligand>
</feature>
<dbReference type="InterPro" id="IPR026259">
    <property type="entry name" value="MauG/Cytc_peroxidase"/>
</dbReference>
<dbReference type="InterPro" id="IPR009056">
    <property type="entry name" value="Cyt_c-like_dom"/>
</dbReference>
<dbReference type="Pfam" id="PF03150">
    <property type="entry name" value="CCP_MauG"/>
    <property type="match status" value="1"/>
</dbReference>
<feature type="binding site" description="covalent" evidence="8">
    <location>
        <position position="268"/>
    </location>
    <ligand>
        <name>heme c</name>
        <dbReference type="ChEBI" id="CHEBI:61717"/>
        <label>2</label>
    </ligand>
</feature>
<keyword evidence="11" id="KW-1185">Reference proteome</keyword>
<dbReference type="KEGG" id="emx:FKV68_02925"/>
<evidence type="ECO:0000313" key="10">
    <source>
        <dbReference type="EMBL" id="QLL60468.1"/>
    </source>
</evidence>
<comment type="PTM">
    <text evidence="8">Binds 2 heme groups per subunit.</text>
</comment>
<dbReference type="Gene3D" id="1.10.760.10">
    <property type="entry name" value="Cytochrome c-like domain"/>
    <property type="match status" value="2"/>
</dbReference>
<feature type="binding site" description="covalent" evidence="8">
    <location>
        <position position="88"/>
    </location>
    <ligand>
        <name>heme c</name>
        <dbReference type="ChEBI" id="CHEBI:61717"/>
        <label>1</label>
    </ligand>
</feature>
<keyword evidence="2 8" id="KW-0349">Heme</keyword>
<keyword evidence="4" id="KW-0732">Signal</keyword>
<accession>A0A859QT74</accession>
<sequence length="409" mass="44785">MKRSGIFYAAAGIIALVVLAGFSYKERIFANQNWSEEQKSLIASLLLDALPALPADPSNRVANDPRAAELGQALFNDKRLSANAKVACATCHLRDRQFQDGTPLGHGVGQTNRRTMPISGTAHAPFLFWDGRKDSQWAQALGPLESAVEHGSDRTALARRLAVDYRRDYERLFGPLPEFTGLPDHASPEGNAAAKAAWSKMTEGEREAINRVFANIGKAIAAFERTIKPRETRFDRYARSLQAGTAPNDQLSEPEIAGLALFIGKGNCINCHNGPLLTDNHFHNTGVPAVEGLPEDTGRALGALQVKNDPFNCRGRYSDAAPSDCTELNFMVSEGDELLRAYKPPSLRNVALRPPYMHAGQFRSLDEVVRHYNKAPPAPAGHSELEPLKLNDREVHALQAFLATLSEED</sequence>
<protein>
    <submittedName>
        <fullName evidence="10">Methylamine utilization protein</fullName>
    </submittedName>
</protein>
<dbReference type="RefSeq" id="WP_180940048.1">
    <property type="nucleotide sequence ID" value="NZ_CP041238.1"/>
</dbReference>
<evidence type="ECO:0000256" key="3">
    <source>
        <dbReference type="ARBA" id="ARBA00022723"/>
    </source>
</evidence>
<keyword evidence="7 9" id="KW-0408">Iron</keyword>
<dbReference type="PROSITE" id="PS51007">
    <property type="entry name" value="CYTC"/>
    <property type="match status" value="2"/>
</dbReference>
<evidence type="ECO:0000256" key="4">
    <source>
        <dbReference type="ARBA" id="ARBA00022729"/>
    </source>
</evidence>
<evidence type="ECO:0000256" key="6">
    <source>
        <dbReference type="ARBA" id="ARBA00023002"/>
    </source>
</evidence>
<dbReference type="AlphaFoldDB" id="A0A859QT74"/>
<evidence type="ECO:0000256" key="2">
    <source>
        <dbReference type="ARBA" id="ARBA00022617"/>
    </source>
</evidence>
<feature type="binding site" description="axial binding residue" evidence="9">
    <location>
        <position position="92"/>
    </location>
    <ligand>
        <name>heme c</name>
        <dbReference type="ChEBI" id="CHEBI:61717"/>
        <label>1</label>
    </ligand>
    <ligandPart>
        <name>Fe</name>
        <dbReference type="ChEBI" id="CHEBI:18248"/>
    </ligandPart>
</feature>
<evidence type="ECO:0000256" key="9">
    <source>
        <dbReference type="PIRSR" id="PIRSR000294-2"/>
    </source>
</evidence>
<dbReference type="GO" id="GO:0046872">
    <property type="term" value="F:metal ion binding"/>
    <property type="evidence" value="ECO:0007669"/>
    <property type="project" value="UniProtKB-KW"/>
</dbReference>
<dbReference type="PANTHER" id="PTHR30600:SF10">
    <property type="entry name" value="BLL6722 PROTEIN"/>
    <property type="match status" value="1"/>
</dbReference>
<dbReference type="GO" id="GO:0009055">
    <property type="term" value="F:electron transfer activity"/>
    <property type="evidence" value="ECO:0007669"/>
    <property type="project" value="InterPro"/>
</dbReference>
<evidence type="ECO:0000256" key="5">
    <source>
        <dbReference type="ARBA" id="ARBA00022764"/>
    </source>
</evidence>
<evidence type="ECO:0000256" key="8">
    <source>
        <dbReference type="PIRSR" id="PIRSR000294-1"/>
    </source>
</evidence>
<keyword evidence="6" id="KW-0560">Oxidoreductase</keyword>
<keyword evidence="5" id="KW-0574">Periplasm</keyword>